<dbReference type="AlphaFoldDB" id="A0A9W5LIC4"/>
<dbReference type="PANTHER" id="PTHR42681:SF1">
    <property type="entry name" value="MALONYL-COA-ACYL CARRIER PROTEIN TRANSACYLASE, MITOCHONDRIAL"/>
    <property type="match status" value="1"/>
</dbReference>
<dbReference type="Pfam" id="PF21607">
    <property type="entry name" value="FabD_helical_ins"/>
    <property type="match status" value="1"/>
</dbReference>
<dbReference type="InterPro" id="IPR014179">
    <property type="entry name" value="PfaD-like_TIM-barrel"/>
</dbReference>
<sequence>MKAYVFPGQGSQYKGMGSNLFDEFSNLTKLADDILGYSIKNLCLHDENQKLKQTEYTQPALFVVNALCYLNKVNETGKMPDFVAGHSLGEYNALFAAGVFDFETGLRLVKKRGELMGKAVNGGMAAVIGFSVQKIKHLLKENSLPVDIANDNSPTQIVISGLESDILQAQPIFEKAGAAAFIPLKVSGAFHSRYMADAKREFSDFLEGIQLKTPKIPVISNVEGMPYVRDDIKKNITMQITHQVKWTDSIRYLSAIGVQSIEEVGPGNVLTKLTQKIQKEAEPLQLNHRKEQSVPVTKITPKALGSNAFKEEYGLQYAYVTGSMYKGIASEQMVVQVGKAGMLGFYGTGGMKIESIERAIQCIQREMTNAESFGMNLLCSPDKPYIEEERIKLYLQYGINIIEAAAYISLTAPLVMYRARGVKRNQNGKVEAKNRIFAKVSRPEVAEVFLRPAPNHLLEQLTREGKISREQAELMREIPMADNITVEADSGGHTDNGSAYALMPAMIKLRDKIHAEYRYPKKVRIGSAGGIGTPEAAAAAFMLGADYIVTGSINQCTVEAGTSDAVKDLLQLANVQDTDYAPAGDMFEIGAKVQVLKKGLFFPVRANKLYDLYRNYKSIDEIDEKTRKMIEDKYFHRTFKEVYGDIKKYRSPHEIERAERQPKHKMALIFKWYFGNATRLALIGDEEQKVNYQIHCGPALGAFNQWVKGSELENWRNRHVHKIGKKLITETADLLNQRYLAMIN</sequence>
<dbReference type="SUPFAM" id="SSF51412">
    <property type="entry name" value="Inosine monophosphate dehydrogenase (IMPDH)"/>
    <property type="match status" value="1"/>
</dbReference>
<evidence type="ECO:0000256" key="1">
    <source>
        <dbReference type="ARBA" id="ARBA00013258"/>
    </source>
</evidence>
<gene>
    <name evidence="6" type="ORF">BSI_26880</name>
</gene>
<keyword evidence="3" id="KW-0012">Acyltransferase</keyword>
<dbReference type="InterPro" id="IPR001227">
    <property type="entry name" value="Ac_transferase_dom_sf"/>
</dbReference>
<dbReference type="Gene3D" id="3.40.366.10">
    <property type="entry name" value="Malonyl-Coenzyme A Acyl Carrier Protein, domain 2"/>
    <property type="match status" value="1"/>
</dbReference>
<dbReference type="Proteomes" id="UP000011182">
    <property type="component" value="Unassembled WGS sequence"/>
</dbReference>
<protein>
    <recommendedName>
        <fullName evidence="1">[acyl-carrier-protein] S-malonyltransferase</fullName>
        <ecNumber evidence="1">2.3.1.39</ecNumber>
    </recommendedName>
</protein>
<dbReference type="InterPro" id="IPR014043">
    <property type="entry name" value="Acyl_transferase_dom"/>
</dbReference>
<dbReference type="GO" id="GO:0004314">
    <property type="term" value="F:[acyl-carrier-protein] S-malonyltransferase activity"/>
    <property type="evidence" value="ECO:0007669"/>
    <property type="project" value="UniProtKB-EC"/>
</dbReference>
<dbReference type="RefSeq" id="WP_003239550.1">
    <property type="nucleotide sequence ID" value="NZ_AMXN01000004.1"/>
</dbReference>
<dbReference type="InterPro" id="IPR016035">
    <property type="entry name" value="Acyl_Trfase/lysoPLipase"/>
</dbReference>
<keyword evidence="2" id="KW-0808">Transferase</keyword>
<evidence type="ECO:0000256" key="4">
    <source>
        <dbReference type="ARBA" id="ARBA00048462"/>
    </source>
</evidence>
<dbReference type="SMART" id="SM00827">
    <property type="entry name" value="PKS_AT"/>
    <property type="match status" value="1"/>
</dbReference>
<dbReference type="Pfam" id="PF03060">
    <property type="entry name" value="NMO"/>
    <property type="match status" value="1"/>
</dbReference>
<dbReference type="NCBIfam" id="TIGR00128">
    <property type="entry name" value="fabD"/>
    <property type="match status" value="1"/>
</dbReference>
<dbReference type="GO" id="GO:0005829">
    <property type="term" value="C:cytosol"/>
    <property type="evidence" value="ECO:0007669"/>
    <property type="project" value="TreeGrafter"/>
</dbReference>
<dbReference type="InterPro" id="IPR050858">
    <property type="entry name" value="Mal-CoA-ACP_Trans/PKS_FabD"/>
</dbReference>
<dbReference type="Gene3D" id="3.30.70.250">
    <property type="entry name" value="Malonyl-CoA ACP transacylase, ACP-binding"/>
    <property type="match status" value="1"/>
</dbReference>
<dbReference type="InterPro" id="IPR016036">
    <property type="entry name" value="Malonyl_transacylase_ACP-bd"/>
</dbReference>
<feature type="domain" description="Malonyl-CoA:ACP transacylase (MAT)" evidence="5">
    <location>
        <begin position="5"/>
        <end position="328"/>
    </location>
</feature>
<comment type="catalytic activity">
    <reaction evidence="4">
        <text>holo-[ACP] + malonyl-CoA = malonyl-[ACP] + CoA</text>
        <dbReference type="Rhea" id="RHEA:41792"/>
        <dbReference type="Rhea" id="RHEA-COMP:9623"/>
        <dbReference type="Rhea" id="RHEA-COMP:9685"/>
        <dbReference type="ChEBI" id="CHEBI:57287"/>
        <dbReference type="ChEBI" id="CHEBI:57384"/>
        <dbReference type="ChEBI" id="CHEBI:64479"/>
        <dbReference type="ChEBI" id="CHEBI:78449"/>
        <dbReference type="EC" id="2.3.1.39"/>
    </reaction>
</comment>
<dbReference type="Gene3D" id="3.20.20.70">
    <property type="entry name" value="Aldolase class I"/>
    <property type="match status" value="1"/>
</dbReference>
<evidence type="ECO:0000313" key="7">
    <source>
        <dbReference type="Proteomes" id="UP000011182"/>
    </source>
</evidence>
<name>A0A9W5LIC4_9BACI</name>
<reference evidence="6 7" key="1">
    <citation type="journal article" date="2014" name="Syst. Appl. Microbiol.">
        <title>Genomic insights into the taxonomic status of the three subspecies of Bacillus subtilis.</title>
        <authorList>
            <person name="Yi H."/>
            <person name="Chun J."/>
            <person name="Cha C.J."/>
        </authorList>
    </citation>
    <scope>NUCLEOTIDE SEQUENCE [LARGE SCALE GENOMIC DNA]</scope>
    <source>
        <strain evidence="6 7">KCTC 13429</strain>
    </source>
</reference>
<dbReference type="PANTHER" id="PTHR42681">
    <property type="entry name" value="MALONYL-COA-ACYL CARRIER PROTEIN TRANSACYLASE, MITOCHONDRIAL"/>
    <property type="match status" value="1"/>
</dbReference>
<dbReference type="SUPFAM" id="SSF55048">
    <property type="entry name" value="Probable ACP-binding domain of malonyl-CoA ACP transacylase"/>
    <property type="match status" value="1"/>
</dbReference>
<dbReference type="EMBL" id="AMXN01000004">
    <property type="protein sequence ID" value="ELS61226.1"/>
    <property type="molecule type" value="Genomic_DNA"/>
</dbReference>
<keyword evidence="7" id="KW-1185">Reference proteome</keyword>
<dbReference type="InterPro" id="IPR004410">
    <property type="entry name" value="Malonyl_CoA-ACP_transAc_FabD"/>
</dbReference>
<evidence type="ECO:0000259" key="5">
    <source>
        <dbReference type="SMART" id="SM00827"/>
    </source>
</evidence>
<dbReference type="SUPFAM" id="SSF52151">
    <property type="entry name" value="FabD/lysophospholipase-like"/>
    <property type="match status" value="1"/>
</dbReference>
<organism evidence="6 7">
    <name type="scientific">Bacillus inaquosorum KCTC 13429</name>
    <dbReference type="NCBI Taxonomy" id="1236548"/>
    <lineage>
        <taxon>Bacteria</taxon>
        <taxon>Bacillati</taxon>
        <taxon>Bacillota</taxon>
        <taxon>Bacilli</taxon>
        <taxon>Bacillales</taxon>
        <taxon>Bacillaceae</taxon>
        <taxon>Bacillus</taxon>
    </lineage>
</organism>
<dbReference type="GO" id="GO:0006633">
    <property type="term" value="P:fatty acid biosynthetic process"/>
    <property type="evidence" value="ECO:0007669"/>
    <property type="project" value="TreeGrafter"/>
</dbReference>
<evidence type="ECO:0000313" key="6">
    <source>
        <dbReference type="EMBL" id="ELS61226.1"/>
    </source>
</evidence>
<proteinExistence type="predicted"/>
<evidence type="ECO:0000256" key="2">
    <source>
        <dbReference type="ARBA" id="ARBA00022679"/>
    </source>
</evidence>
<comment type="caution">
    <text evidence="6">The sequence shown here is derived from an EMBL/GenBank/DDBJ whole genome shotgun (WGS) entry which is preliminary data.</text>
</comment>
<dbReference type="CDD" id="cd04742">
    <property type="entry name" value="NPD_FabD"/>
    <property type="match status" value="1"/>
</dbReference>
<dbReference type="InterPro" id="IPR049489">
    <property type="entry name" value="FabD-like_helical_ins"/>
</dbReference>
<dbReference type="Pfam" id="PF00698">
    <property type="entry name" value="Acyl_transf_1"/>
    <property type="match status" value="1"/>
</dbReference>
<dbReference type="EC" id="2.3.1.39" evidence="1"/>
<dbReference type="NCBIfam" id="TIGR02814">
    <property type="entry name" value="pfaD_fam"/>
    <property type="match status" value="1"/>
</dbReference>
<accession>A0A9W5LIC4</accession>
<evidence type="ECO:0000256" key="3">
    <source>
        <dbReference type="ARBA" id="ARBA00023315"/>
    </source>
</evidence>
<dbReference type="InterPro" id="IPR013785">
    <property type="entry name" value="Aldolase_TIM"/>
</dbReference>